<name>A0A081R0L6_STRMT</name>
<dbReference type="Gene3D" id="3.40.50.1820">
    <property type="entry name" value="alpha/beta hydrolase"/>
    <property type="match status" value="1"/>
</dbReference>
<comment type="caution">
    <text evidence="1">The sequence shown here is derived from an EMBL/GenBank/DDBJ whole genome shotgun (WGS) entry which is preliminary data.</text>
</comment>
<dbReference type="PATRIC" id="fig|28037.93.peg.141"/>
<dbReference type="InterPro" id="IPR029058">
    <property type="entry name" value="AB_hydrolase_fold"/>
</dbReference>
<gene>
    <name evidence="1" type="ORF">SK578_0119</name>
</gene>
<evidence type="ECO:0000313" key="1">
    <source>
        <dbReference type="EMBL" id="KEQ48739.1"/>
    </source>
</evidence>
<dbReference type="EMBL" id="JPFY01000008">
    <property type="protein sequence ID" value="KEQ48739.1"/>
    <property type="molecule type" value="Genomic_DNA"/>
</dbReference>
<reference evidence="1 2" key="1">
    <citation type="submission" date="2014-05" db="EMBL/GenBank/DDBJ databases">
        <authorList>
            <person name="Daugherty S.C."/>
            <person name="Tallon L.J."/>
            <person name="Sadzewicz L."/>
            <person name="Kilian M."/>
            <person name="Tettelin H."/>
        </authorList>
    </citation>
    <scope>NUCLEOTIDE SEQUENCE [LARGE SCALE GENOMIC DNA]</scope>
    <source>
        <strain evidence="1 2">SK578</strain>
    </source>
</reference>
<sequence length="117" mass="12561">MSDNKGYTVLDGTNPTLDASDLSYEFEKARIRGANDANVVKHYQDEEGKIKPLNFTYLSSFRDPETGTSGVAFKDTNSGKTIIAFTGTNPDSDLVNDAIKTDGLSIAFGTGHHLIGA</sequence>
<organism evidence="1 2">
    <name type="scientific">Streptococcus mitis</name>
    <dbReference type="NCBI Taxonomy" id="28037"/>
    <lineage>
        <taxon>Bacteria</taxon>
        <taxon>Bacillati</taxon>
        <taxon>Bacillota</taxon>
        <taxon>Bacilli</taxon>
        <taxon>Lactobacillales</taxon>
        <taxon>Streptococcaceae</taxon>
        <taxon>Streptococcus</taxon>
        <taxon>Streptococcus mitis group</taxon>
    </lineage>
</organism>
<proteinExistence type="predicted"/>
<evidence type="ECO:0000313" key="2">
    <source>
        <dbReference type="Proteomes" id="UP000028089"/>
    </source>
</evidence>
<protein>
    <submittedName>
        <fullName evidence="1">Uncharacterized protein</fullName>
    </submittedName>
</protein>
<dbReference type="Proteomes" id="UP000028089">
    <property type="component" value="Unassembled WGS sequence"/>
</dbReference>
<dbReference type="AlphaFoldDB" id="A0A081R0L6"/>
<accession>A0A081R0L6</accession>